<feature type="region of interest" description="Disordered" evidence="1">
    <location>
        <begin position="292"/>
        <end position="312"/>
    </location>
</feature>
<accession>A0A1N7IUC6</accession>
<dbReference type="OrthoDB" id="4419104at2"/>
<organism evidence="3 4">
    <name type="scientific">Corynebacterium appendicis CIP 107643</name>
    <dbReference type="NCBI Taxonomy" id="1161099"/>
    <lineage>
        <taxon>Bacteria</taxon>
        <taxon>Bacillati</taxon>
        <taxon>Actinomycetota</taxon>
        <taxon>Actinomycetes</taxon>
        <taxon>Mycobacteriales</taxon>
        <taxon>Corynebacteriaceae</taxon>
        <taxon>Corynebacterium</taxon>
    </lineage>
</organism>
<reference evidence="4" key="1">
    <citation type="submission" date="2017-01" db="EMBL/GenBank/DDBJ databases">
        <authorList>
            <person name="Varghese N."/>
            <person name="Submissions S."/>
        </authorList>
    </citation>
    <scope>NUCLEOTIDE SEQUENCE [LARGE SCALE GENOMIC DNA]</scope>
    <source>
        <strain evidence="4">DSM 44531</strain>
    </source>
</reference>
<evidence type="ECO:0000313" key="3">
    <source>
        <dbReference type="EMBL" id="SIS40674.1"/>
    </source>
</evidence>
<dbReference type="STRING" id="1161099.SAMN05444817_10282"/>
<evidence type="ECO:0000313" key="4">
    <source>
        <dbReference type="Proteomes" id="UP000186292"/>
    </source>
</evidence>
<proteinExistence type="predicted"/>
<evidence type="ECO:0000256" key="1">
    <source>
        <dbReference type="SAM" id="MobiDB-lite"/>
    </source>
</evidence>
<dbReference type="AlphaFoldDB" id="A0A1N7IUC6"/>
<keyword evidence="2" id="KW-0732">Signal</keyword>
<feature type="chain" id="PRO_5039254910" evidence="2">
    <location>
        <begin position="29"/>
        <end position="312"/>
    </location>
</feature>
<dbReference type="RefSeq" id="WP_076598431.1">
    <property type="nucleotide sequence ID" value="NZ_CP046976.1"/>
</dbReference>
<feature type="signal peptide" evidence="2">
    <location>
        <begin position="1"/>
        <end position="28"/>
    </location>
</feature>
<evidence type="ECO:0000256" key="2">
    <source>
        <dbReference type="SAM" id="SignalP"/>
    </source>
</evidence>
<dbReference type="PROSITE" id="PS51257">
    <property type="entry name" value="PROKAR_LIPOPROTEIN"/>
    <property type="match status" value="1"/>
</dbReference>
<protein>
    <submittedName>
        <fullName evidence="3">Uncharacterized protein</fullName>
    </submittedName>
</protein>
<keyword evidence="4" id="KW-1185">Reference proteome</keyword>
<sequence>MIRARKHRRARAAAVIVASASLLLTSCAGEIEEQDPQADRVLQEARTVNQSRHVAERFEPHPVVMDDPDGFATSELFYPSSEVLILADDTPAAQLRAASLAVAVHAPMLIYRSERHADVIREIERMSTHTVYAVGNVPVLGYTDKLTVIKDPGGHVALEKATALRFTEQEVAAEQDAAAAVAGLADGEPTWLRAGYGPQQHVADDAEPGVVPVRSRQDAEMAPQVIALPESSLAAVATARAFGANVYLADKPDPRESHLTLVLTAGLSELPLVALGKAFGTSGELAQRIREAEENTQPGDLNNISSLPQSPD</sequence>
<dbReference type="EMBL" id="FTOF01000002">
    <property type="protein sequence ID" value="SIS40674.1"/>
    <property type="molecule type" value="Genomic_DNA"/>
</dbReference>
<name>A0A1N7IUC6_9CORY</name>
<dbReference type="Proteomes" id="UP000186292">
    <property type="component" value="Unassembled WGS sequence"/>
</dbReference>
<feature type="compositionally biased region" description="Polar residues" evidence="1">
    <location>
        <begin position="295"/>
        <end position="312"/>
    </location>
</feature>
<gene>
    <name evidence="3" type="ORF">SAMN05444817_10282</name>
</gene>